<dbReference type="FunFam" id="1.10.10.10:FF:000018">
    <property type="entry name" value="DNA-binding response regulator ResD"/>
    <property type="match status" value="1"/>
</dbReference>
<dbReference type="AlphaFoldDB" id="A0A9X2BQC3"/>
<feature type="modified residue" description="4-aspartylphosphate" evidence="7">
    <location>
        <position position="52"/>
    </location>
</feature>
<evidence type="ECO:0000256" key="8">
    <source>
        <dbReference type="PROSITE-ProRule" id="PRU01091"/>
    </source>
</evidence>
<feature type="domain" description="OmpR/PhoB-type" evidence="10">
    <location>
        <begin position="132"/>
        <end position="228"/>
    </location>
</feature>
<evidence type="ECO:0000256" key="1">
    <source>
        <dbReference type="ARBA" id="ARBA00004496"/>
    </source>
</evidence>
<reference evidence="11" key="1">
    <citation type="submission" date="2022-04" db="EMBL/GenBank/DDBJ databases">
        <authorList>
            <person name="Seo M.-J."/>
        </authorList>
    </citation>
    <scope>NUCLEOTIDE SEQUENCE</scope>
    <source>
        <strain evidence="11">MBLB2552</strain>
    </source>
</reference>
<evidence type="ECO:0000259" key="9">
    <source>
        <dbReference type="PROSITE" id="PS50110"/>
    </source>
</evidence>
<dbReference type="InterPro" id="IPR011006">
    <property type="entry name" value="CheY-like_superfamily"/>
</dbReference>
<evidence type="ECO:0000256" key="4">
    <source>
        <dbReference type="ARBA" id="ARBA00023015"/>
    </source>
</evidence>
<comment type="subcellular location">
    <subcellularLocation>
        <location evidence="1">Cytoplasm</location>
    </subcellularLocation>
</comment>
<protein>
    <submittedName>
        <fullName evidence="11">Response regulator transcription factor</fullName>
    </submittedName>
</protein>
<keyword evidence="6" id="KW-0804">Transcription</keyword>
<dbReference type="PROSITE" id="PS51755">
    <property type="entry name" value="OMPR_PHOB"/>
    <property type="match status" value="1"/>
</dbReference>
<dbReference type="Gene3D" id="1.10.10.10">
    <property type="entry name" value="Winged helix-like DNA-binding domain superfamily/Winged helix DNA-binding domain"/>
    <property type="match status" value="1"/>
</dbReference>
<keyword evidence="2 7" id="KW-0597">Phosphoprotein</keyword>
<evidence type="ECO:0000256" key="7">
    <source>
        <dbReference type="PROSITE-ProRule" id="PRU00169"/>
    </source>
</evidence>
<evidence type="ECO:0000256" key="2">
    <source>
        <dbReference type="ARBA" id="ARBA00022553"/>
    </source>
</evidence>
<dbReference type="InterPro" id="IPR016032">
    <property type="entry name" value="Sig_transdc_resp-reg_C-effctor"/>
</dbReference>
<feature type="DNA-binding region" description="OmpR/PhoB-type" evidence="8">
    <location>
        <begin position="132"/>
        <end position="228"/>
    </location>
</feature>
<keyword evidence="12" id="KW-1185">Reference proteome</keyword>
<evidence type="ECO:0000256" key="3">
    <source>
        <dbReference type="ARBA" id="ARBA00023012"/>
    </source>
</evidence>
<dbReference type="GO" id="GO:0000976">
    <property type="term" value="F:transcription cis-regulatory region binding"/>
    <property type="evidence" value="ECO:0007669"/>
    <property type="project" value="TreeGrafter"/>
</dbReference>
<comment type="caution">
    <text evidence="11">The sequence shown here is derived from an EMBL/GenBank/DDBJ whole genome shotgun (WGS) entry which is preliminary data.</text>
</comment>
<keyword evidence="5 8" id="KW-0238">DNA-binding</keyword>
<dbReference type="PANTHER" id="PTHR48111:SF73">
    <property type="entry name" value="ALKALINE PHOSPHATASE SYNTHESIS TRANSCRIPTIONAL REGULATORY PROTEIN PHOP"/>
    <property type="match status" value="1"/>
</dbReference>
<dbReference type="GO" id="GO:0006355">
    <property type="term" value="P:regulation of DNA-templated transcription"/>
    <property type="evidence" value="ECO:0007669"/>
    <property type="project" value="InterPro"/>
</dbReference>
<dbReference type="SMART" id="SM00862">
    <property type="entry name" value="Trans_reg_C"/>
    <property type="match status" value="1"/>
</dbReference>
<dbReference type="CDD" id="cd00383">
    <property type="entry name" value="trans_reg_C"/>
    <property type="match status" value="1"/>
</dbReference>
<dbReference type="SUPFAM" id="SSF46894">
    <property type="entry name" value="C-terminal effector domain of the bipartite response regulators"/>
    <property type="match status" value="1"/>
</dbReference>
<keyword evidence="4" id="KW-0805">Transcription regulation</keyword>
<dbReference type="Proteomes" id="UP001139534">
    <property type="component" value="Unassembled WGS sequence"/>
</dbReference>
<sequence>MTKVLVVDDEASISGAVSYALRREGYTVETAADGEEALGRVDSFRPEVMVLDVMMPKLSGYEVCRRLEVRPQRPAILLLTVKNDIVDKVLGLELGADDYMTKPFDMRELVARVKALSRRGLRTSPEITGEEREPVRLGGLTINLLNRTVHAGDAWIDLTPKEFDLLALLAEHPGRVYSREALLEQVWDMDFAGGTRTVDMHVQRLRKKLGQWSDVIQTVYGIGYKGAEQQP</sequence>
<dbReference type="SUPFAM" id="SSF52172">
    <property type="entry name" value="CheY-like"/>
    <property type="match status" value="1"/>
</dbReference>
<dbReference type="GO" id="GO:0005829">
    <property type="term" value="C:cytosol"/>
    <property type="evidence" value="ECO:0007669"/>
    <property type="project" value="TreeGrafter"/>
</dbReference>
<dbReference type="Gene3D" id="3.40.50.2300">
    <property type="match status" value="1"/>
</dbReference>
<name>A0A9X2BQC3_9BACL</name>
<organism evidence="11 12">
    <name type="scientific">Paenibacillus mellifer</name>
    <dbReference type="NCBI Taxonomy" id="2937794"/>
    <lineage>
        <taxon>Bacteria</taxon>
        <taxon>Bacillati</taxon>
        <taxon>Bacillota</taxon>
        <taxon>Bacilli</taxon>
        <taxon>Bacillales</taxon>
        <taxon>Paenibacillaceae</taxon>
        <taxon>Paenibacillus</taxon>
    </lineage>
</organism>
<feature type="domain" description="Response regulatory" evidence="9">
    <location>
        <begin position="3"/>
        <end position="117"/>
    </location>
</feature>
<dbReference type="InterPro" id="IPR039420">
    <property type="entry name" value="WalR-like"/>
</dbReference>
<dbReference type="InterPro" id="IPR001789">
    <property type="entry name" value="Sig_transdc_resp-reg_receiver"/>
</dbReference>
<dbReference type="RefSeq" id="WP_248551791.1">
    <property type="nucleotide sequence ID" value="NZ_JALPRK010000008.1"/>
</dbReference>
<dbReference type="PROSITE" id="PS50110">
    <property type="entry name" value="RESPONSE_REGULATORY"/>
    <property type="match status" value="1"/>
</dbReference>
<dbReference type="Pfam" id="PF00486">
    <property type="entry name" value="Trans_reg_C"/>
    <property type="match status" value="1"/>
</dbReference>
<dbReference type="Gene3D" id="6.10.250.690">
    <property type="match status" value="1"/>
</dbReference>
<accession>A0A9X2BQC3</accession>
<keyword evidence="3" id="KW-0902">Two-component regulatory system</keyword>
<proteinExistence type="predicted"/>
<dbReference type="Pfam" id="PF00072">
    <property type="entry name" value="Response_reg"/>
    <property type="match status" value="1"/>
</dbReference>
<evidence type="ECO:0000313" key="11">
    <source>
        <dbReference type="EMBL" id="MCK8487697.1"/>
    </source>
</evidence>
<dbReference type="GO" id="GO:0032993">
    <property type="term" value="C:protein-DNA complex"/>
    <property type="evidence" value="ECO:0007669"/>
    <property type="project" value="TreeGrafter"/>
</dbReference>
<evidence type="ECO:0000256" key="6">
    <source>
        <dbReference type="ARBA" id="ARBA00023163"/>
    </source>
</evidence>
<dbReference type="GO" id="GO:0000156">
    <property type="term" value="F:phosphorelay response regulator activity"/>
    <property type="evidence" value="ECO:0007669"/>
    <property type="project" value="TreeGrafter"/>
</dbReference>
<evidence type="ECO:0000256" key="5">
    <source>
        <dbReference type="ARBA" id="ARBA00023125"/>
    </source>
</evidence>
<evidence type="ECO:0000313" key="12">
    <source>
        <dbReference type="Proteomes" id="UP001139534"/>
    </source>
</evidence>
<dbReference type="EMBL" id="JALPRK010000008">
    <property type="protein sequence ID" value="MCK8487697.1"/>
    <property type="molecule type" value="Genomic_DNA"/>
</dbReference>
<evidence type="ECO:0000259" key="10">
    <source>
        <dbReference type="PROSITE" id="PS51755"/>
    </source>
</evidence>
<dbReference type="SMART" id="SM00448">
    <property type="entry name" value="REC"/>
    <property type="match status" value="1"/>
</dbReference>
<gene>
    <name evidence="11" type="ORF">M0651_10975</name>
</gene>
<dbReference type="PANTHER" id="PTHR48111">
    <property type="entry name" value="REGULATOR OF RPOS"/>
    <property type="match status" value="1"/>
</dbReference>
<dbReference type="InterPro" id="IPR001867">
    <property type="entry name" value="OmpR/PhoB-type_DNA-bd"/>
</dbReference>
<dbReference type="InterPro" id="IPR036388">
    <property type="entry name" value="WH-like_DNA-bd_sf"/>
</dbReference>